<dbReference type="GO" id="GO:0030288">
    <property type="term" value="C:outer membrane-bounded periplasmic space"/>
    <property type="evidence" value="ECO:0007669"/>
    <property type="project" value="InterPro"/>
</dbReference>
<accession>A0A6J5ELD5</accession>
<dbReference type="Proteomes" id="UP000494363">
    <property type="component" value="Unassembled WGS sequence"/>
</dbReference>
<dbReference type="AlphaFoldDB" id="A0A6J5ELD5"/>
<sequence>MLAACAAPTTDVNMQFAAKSDAAQYRRVAVLPFDGDGGLEATRDFESMLASVQYEGKPYFKVVDSTTLQNVLNQQSLRQSALSSQPNAAKVGKLLGVDALYSGTALVMPTALSYSTESRVVCPDKKGGKCHDIKVPCTTRSVGFKLVPRLVEVSRGQVVYSEAKVGSASSYWCADSGAEISEQILLRDAVNDAFGQVREDVAPYEKAISVRYKTDDAAVNPASRDTFKGALEFAKAGRFDRACTIWSQLAPANPASLSVAYDLAVCEEVNGRLANALARYQQIDQRLTKPDDDVNASLARVTNALAQRSALKADAGKGSQRKPANPVSVQ</sequence>
<dbReference type="Gene3D" id="3.40.50.10610">
    <property type="entry name" value="ABC-type transport auxiliary lipoprotein component"/>
    <property type="match status" value="1"/>
</dbReference>
<evidence type="ECO:0000313" key="3">
    <source>
        <dbReference type="Proteomes" id="UP000494363"/>
    </source>
</evidence>
<dbReference type="InterPro" id="IPR011990">
    <property type="entry name" value="TPR-like_helical_dom_sf"/>
</dbReference>
<protein>
    <recommendedName>
        <fullName evidence="4">Curli production assembly/transport component CsgG</fullName>
    </recommendedName>
</protein>
<dbReference type="Pfam" id="PF03783">
    <property type="entry name" value="CsgG"/>
    <property type="match status" value="1"/>
</dbReference>
<name>A0A6J5ELD5_9BURK</name>
<gene>
    <name evidence="2" type="ORF">LMG29542_05507</name>
</gene>
<dbReference type="EMBL" id="CADIKH010000031">
    <property type="protein sequence ID" value="CAB3767033.1"/>
    <property type="molecule type" value="Genomic_DNA"/>
</dbReference>
<reference evidence="2 3" key="1">
    <citation type="submission" date="2020-04" db="EMBL/GenBank/DDBJ databases">
        <authorList>
            <person name="De Canck E."/>
        </authorList>
    </citation>
    <scope>NUCLEOTIDE SEQUENCE [LARGE SCALE GENOMIC DNA]</scope>
    <source>
        <strain evidence="2 3">LMG 29542</strain>
    </source>
</reference>
<evidence type="ECO:0000313" key="2">
    <source>
        <dbReference type="EMBL" id="CAB3767033.1"/>
    </source>
</evidence>
<proteinExistence type="predicted"/>
<evidence type="ECO:0000256" key="1">
    <source>
        <dbReference type="SAM" id="MobiDB-lite"/>
    </source>
</evidence>
<evidence type="ECO:0008006" key="4">
    <source>
        <dbReference type="Google" id="ProtNLM"/>
    </source>
</evidence>
<dbReference type="InterPro" id="IPR005534">
    <property type="entry name" value="Curli_assmbl/transp-comp_CsgG"/>
</dbReference>
<keyword evidence="3" id="KW-1185">Reference proteome</keyword>
<feature type="region of interest" description="Disordered" evidence="1">
    <location>
        <begin position="310"/>
        <end position="330"/>
    </location>
</feature>
<dbReference type="SUPFAM" id="SSF48452">
    <property type="entry name" value="TPR-like"/>
    <property type="match status" value="1"/>
</dbReference>
<organism evidence="2 3">
    <name type="scientific">Paraburkholderia humisilvae</name>
    <dbReference type="NCBI Taxonomy" id="627669"/>
    <lineage>
        <taxon>Bacteria</taxon>
        <taxon>Pseudomonadati</taxon>
        <taxon>Pseudomonadota</taxon>
        <taxon>Betaproteobacteria</taxon>
        <taxon>Burkholderiales</taxon>
        <taxon>Burkholderiaceae</taxon>
        <taxon>Paraburkholderia</taxon>
    </lineage>
</organism>
<dbReference type="RefSeq" id="WP_377694982.1">
    <property type="nucleotide sequence ID" value="NZ_JBHLTK010000469.1"/>
</dbReference>